<keyword evidence="7 20" id="KW-0808">Transferase</keyword>
<evidence type="ECO:0000256" key="11">
    <source>
        <dbReference type="ARBA" id="ARBA00022840"/>
    </source>
</evidence>
<dbReference type="NCBIfam" id="TIGR01007">
    <property type="entry name" value="eps_fam"/>
    <property type="match status" value="1"/>
</dbReference>
<feature type="domain" description="Polysaccharide chain length determinant N-terminal" evidence="17">
    <location>
        <begin position="15"/>
        <end position="112"/>
    </location>
</feature>
<feature type="transmembrane region" description="Helical" evidence="16">
    <location>
        <begin position="498"/>
        <end position="517"/>
    </location>
</feature>
<keyword evidence="6" id="KW-0997">Cell inner membrane</keyword>
<dbReference type="EC" id="2.7.10.2" evidence="4"/>
<evidence type="ECO:0000256" key="9">
    <source>
        <dbReference type="ARBA" id="ARBA00022741"/>
    </source>
</evidence>
<evidence type="ECO:0000256" key="6">
    <source>
        <dbReference type="ARBA" id="ARBA00022519"/>
    </source>
</evidence>
<keyword evidence="12 16" id="KW-1133">Transmembrane helix</keyword>
<dbReference type="InterPro" id="IPR003856">
    <property type="entry name" value="LPS_length_determ_N"/>
</dbReference>
<evidence type="ECO:0000256" key="1">
    <source>
        <dbReference type="ARBA" id="ARBA00004429"/>
    </source>
</evidence>
<evidence type="ECO:0000259" key="19">
    <source>
        <dbReference type="Pfam" id="PF13807"/>
    </source>
</evidence>
<dbReference type="CDD" id="cd05387">
    <property type="entry name" value="BY-kinase"/>
    <property type="match status" value="1"/>
</dbReference>
<organism evidence="20 21">
    <name type="scientific">Salinimicrobium tongyeongense</name>
    <dbReference type="NCBI Taxonomy" id="2809707"/>
    <lineage>
        <taxon>Bacteria</taxon>
        <taxon>Pseudomonadati</taxon>
        <taxon>Bacteroidota</taxon>
        <taxon>Flavobacteriia</taxon>
        <taxon>Flavobacteriales</taxon>
        <taxon>Flavobacteriaceae</taxon>
        <taxon>Salinimicrobium</taxon>
    </lineage>
</organism>
<dbReference type="InterPro" id="IPR027417">
    <property type="entry name" value="P-loop_NTPase"/>
</dbReference>
<sequence length="797" mass="89860">MSQNPTPSYRPPQEEEIDLREEFTKYLRHWPWFAAGVVICLLGAFLYLRYATPVYNTVATIIIKDEDKKSSGANLEAFADLGMFNGLGTNSIENEIGILKSRRLLNSVSKNLQLHVRSFEKGSVRTSELYDNRPFKVQVLEYREEQLQDLEPFEVDIIDSTSFEITNPALGFKKKAAFGNSVELPFGGIILTPNFEAGREKMNNTILLSFGSLEGAVESYRNHLQVNLTDKNSTLIELSLQDPVRPKARDILNRLIYQYNQEAIEDKNQVSLNTAEFIEDRLAIISSELDSVETGKQEFKTENRLTNIEAESQLFIENASEFRKEQLEVETQLELANSMIDYLQKEGRDGLLPANLGFSESSLVSAIQAYNQMVLERNRVLSGSTEKNPVVVNLNTQIADMKSSVMQSLLNLRNSLRISQKDLSAREASINAQIAGVPSKEKQFRGIVRQQNIKEALYLFLLQKREETSLSLAATAPKAKIVDAAYSSKEPVSPKSKIILLAALILGLLIPFLVIYIKHLINNKVQNRTDIESVAKEIPIVGEIPRLSRGQKEIIETQDRSVLAESFRILHTNLQYLLVNTEAKHGGNTIFITSTVKGEGKTFIAFNLAVTLAQAEKKVLIVGADLRNPQLQRFEAGAKEYRGVSDYLVNNNLDLKELIHSSSLHNNLDLLVSGSIPPNPSELWRQEKTATLFAKLEDMYDYIIVDTAPAMLVTDTFLINKYADLTLYIIRAGYTEKKLLNFAVEAKQQGKLTDIGYVLNDVEAAHFGYGNKYGYYYAYGEEQQGFWARLRNKAAFW</sequence>
<evidence type="ECO:0000259" key="17">
    <source>
        <dbReference type="Pfam" id="PF02706"/>
    </source>
</evidence>
<dbReference type="EMBL" id="CP069620">
    <property type="protein sequence ID" value="UZH54638.1"/>
    <property type="molecule type" value="Genomic_DNA"/>
</dbReference>
<keyword evidence="5" id="KW-1003">Cell membrane</keyword>
<keyword evidence="9" id="KW-0547">Nucleotide-binding</keyword>
<evidence type="ECO:0000313" key="20">
    <source>
        <dbReference type="EMBL" id="UZH54638.1"/>
    </source>
</evidence>
<dbReference type="Pfam" id="PF13614">
    <property type="entry name" value="AAA_31"/>
    <property type="match status" value="1"/>
</dbReference>
<dbReference type="PANTHER" id="PTHR32309">
    <property type="entry name" value="TYROSINE-PROTEIN KINASE"/>
    <property type="match status" value="1"/>
</dbReference>
<dbReference type="Pfam" id="PF02706">
    <property type="entry name" value="Wzz"/>
    <property type="match status" value="1"/>
</dbReference>
<keyword evidence="11" id="KW-0067">ATP-binding</keyword>
<dbReference type="GO" id="GO:0004715">
    <property type="term" value="F:non-membrane spanning protein tyrosine kinase activity"/>
    <property type="evidence" value="ECO:0007669"/>
    <property type="project" value="UniProtKB-EC"/>
</dbReference>
<keyword evidence="8 16" id="KW-0812">Transmembrane</keyword>
<evidence type="ECO:0000256" key="10">
    <source>
        <dbReference type="ARBA" id="ARBA00022777"/>
    </source>
</evidence>
<dbReference type="Gene3D" id="3.40.50.300">
    <property type="entry name" value="P-loop containing nucleotide triphosphate hydrolases"/>
    <property type="match status" value="1"/>
</dbReference>
<dbReference type="RefSeq" id="WP_265162968.1">
    <property type="nucleotide sequence ID" value="NZ_CP069620.1"/>
</dbReference>
<evidence type="ECO:0000256" key="5">
    <source>
        <dbReference type="ARBA" id="ARBA00022475"/>
    </source>
</evidence>
<keyword evidence="10" id="KW-0418">Kinase</keyword>
<dbReference type="PANTHER" id="PTHR32309:SF13">
    <property type="entry name" value="FERRIC ENTEROBACTIN TRANSPORT PROTEIN FEPE"/>
    <property type="match status" value="1"/>
</dbReference>
<comment type="subcellular location">
    <subcellularLocation>
        <location evidence="1">Cell inner membrane</location>
        <topology evidence="1">Multi-pass membrane protein</topology>
    </subcellularLocation>
</comment>
<gene>
    <name evidence="20" type="ORF">JRG66_11740</name>
</gene>
<evidence type="ECO:0000256" key="2">
    <source>
        <dbReference type="ARBA" id="ARBA00007316"/>
    </source>
</evidence>
<dbReference type="Proteomes" id="UP001163981">
    <property type="component" value="Chromosome"/>
</dbReference>
<protein>
    <recommendedName>
        <fullName evidence="4">non-specific protein-tyrosine kinase</fullName>
        <ecNumber evidence="4">2.7.10.2</ecNumber>
    </recommendedName>
</protein>
<evidence type="ECO:0000256" key="15">
    <source>
        <dbReference type="ARBA" id="ARBA00051245"/>
    </source>
</evidence>
<keyword evidence="21" id="KW-1185">Reference proteome</keyword>
<evidence type="ECO:0000256" key="3">
    <source>
        <dbReference type="ARBA" id="ARBA00008883"/>
    </source>
</evidence>
<dbReference type="SUPFAM" id="SSF52540">
    <property type="entry name" value="P-loop containing nucleoside triphosphate hydrolases"/>
    <property type="match status" value="1"/>
</dbReference>
<evidence type="ECO:0000256" key="13">
    <source>
        <dbReference type="ARBA" id="ARBA00023136"/>
    </source>
</evidence>
<comment type="similarity">
    <text evidence="3">Belongs to the etk/wzc family.</text>
</comment>
<name>A0ABY6NP71_9FLAO</name>
<feature type="transmembrane region" description="Helical" evidence="16">
    <location>
        <begin position="30"/>
        <end position="48"/>
    </location>
</feature>
<evidence type="ECO:0000256" key="16">
    <source>
        <dbReference type="SAM" id="Phobius"/>
    </source>
</evidence>
<evidence type="ECO:0000259" key="18">
    <source>
        <dbReference type="Pfam" id="PF13614"/>
    </source>
</evidence>
<reference evidence="20" key="1">
    <citation type="submission" date="2021-02" db="EMBL/GenBank/DDBJ databases">
        <title>Salinimicrobium sp. nov. isolated from seawater in Tongyeong, Republic of Korea.</title>
        <authorList>
            <person name="Lee S.-J."/>
        </authorList>
    </citation>
    <scope>NUCLEOTIDE SEQUENCE</scope>
    <source>
        <strain evidence="20">HN-2-9-2</strain>
    </source>
</reference>
<feature type="domain" description="AAA" evidence="18">
    <location>
        <begin position="589"/>
        <end position="712"/>
    </location>
</feature>
<keyword evidence="14" id="KW-0829">Tyrosine-protein kinase</keyword>
<evidence type="ECO:0000256" key="8">
    <source>
        <dbReference type="ARBA" id="ARBA00022692"/>
    </source>
</evidence>
<dbReference type="Pfam" id="PF13807">
    <property type="entry name" value="GNVR"/>
    <property type="match status" value="1"/>
</dbReference>
<evidence type="ECO:0000256" key="4">
    <source>
        <dbReference type="ARBA" id="ARBA00011903"/>
    </source>
</evidence>
<evidence type="ECO:0000256" key="12">
    <source>
        <dbReference type="ARBA" id="ARBA00022989"/>
    </source>
</evidence>
<dbReference type="InterPro" id="IPR005702">
    <property type="entry name" value="Wzc-like_C"/>
</dbReference>
<comment type="catalytic activity">
    <reaction evidence="15">
        <text>L-tyrosyl-[protein] + ATP = O-phospho-L-tyrosyl-[protein] + ADP + H(+)</text>
        <dbReference type="Rhea" id="RHEA:10596"/>
        <dbReference type="Rhea" id="RHEA-COMP:10136"/>
        <dbReference type="Rhea" id="RHEA-COMP:20101"/>
        <dbReference type="ChEBI" id="CHEBI:15378"/>
        <dbReference type="ChEBI" id="CHEBI:30616"/>
        <dbReference type="ChEBI" id="CHEBI:46858"/>
        <dbReference type="ChEBI" id="CHEBI:61978"/>
        <dbReference type="ChEBI" id="CHEBI:456216"/>
        <dbReference type="EC" id="2.7.10.2"/>
    </reaction>
</comment>
<evidence type="ECO:0000313" key="21">
    <source>
        <dbReference type="Proteomes" id="UP001163981"/>
    </source>
</evidence>
<dbReference type="InterPro" id="IPR025669">
    <property type="entry name" value="AAA_dom"/>
</dbReference>
<evidence type="ECO:0000256" key="7">
    <source>
        <dbReference type="ARBA" id="ARBA00022679"/>
    </source>
</evidence>
<accession>A0ABY6NP71</accession>
<comment type="similarity">
    <text evidence="2">Belongs to the CpsD/CapB family.</text>
</comment>
<evidence type="ECO:0000256" key="14">
    <source>
        <dbReference type="ARBA" id="ARBA00023137"/>
    </source>
</evidence>
<dbReference type="InterPro" id="IPR050445">
    <property type="entry name" value="Bact_polysacc_biosynth/exp"/>
</dbReference>
<dbReference type="InterPro" id="IPR032807">
    <property type="entry name" value="GNVR"/>
</dbReference>
<feature type="domain" description="Tyrosine-protein kinase G-rich" evidence="19">
    <location>
        <begin position="451"/>
        <end position="519"/>
    </location>
</feature>
<proteinExistence type="inferred from homology"/>
<keyword evidence="13 16" id="KW-0472">Membrane</keyword>